<name>A0A085NR26_9BILA</name>
<dbReference type="InterPro" id="IPR005824">
    <property type="entry name" value="KOW"/>
</dbReference>
<dbReference type="EMBL" id="KL367480">
    <property type="protein sequence ID" value="KFD71922.1"/>
    <property type="molecule type" value="Genomic_DNA"/>
</dbReference>
<dbReference type="InterPro" id="IPR008991">
    <property type="entry name" value="Translation_prot_SH3-like_sf"/>
</dbReference>
<protein>
    <recommendedName>
        <fullName evidence="4">60S ribosomal protein L27</fullName>
    </recommendedName>
</protein>
<dbReference type="InterPro" id="IPR018262">
    <property type="entry name" value="Ribosomal_eL27_CS"/>
</dbReference>
<dbReference type="Pfam" id="PF00467">
    <property type="entry name" value="KOW"/>
    <property type="match status" value="1"/>
</dbReference>
<dbReference type="PROSITE" id="PS01107">
    <property type="entry name" value="RIBOSOMAL_L27E"/>
    <property type="match status" value="1"/>
</dbReference>
<evidence type="ECO:0000256" key="2">
    <source>
        <dbReference type="ARBA" id="ARBA00022980"/>
    </source>
</evidence>
<evidence type="ECO:0000313" key="8">
    <source>
        <dbReference type="Proteomes" id="UP000030764"/>
    </source>
</evidence>
<dbReference type="Gene3D" id="2.30.30.770">
    <property type="match status" value="1"/>
</dbReference>
<evidence type="ECO:0000256" key="4">
    <source>
        <dbReference type="RuleBase" id="RU000575"/>
    </source>
</evidence>
<keyword evidence="8" id="KW-1185">Reference proteome</keyword>
<sequence length="137" mass="16245">MGKIMKAGMVVLVLAGKYAGRKGLIVRTFDESTNERAYAHALVAGIDRYPLKITRKMGKHKRIHRSTIRPFLKIYNYSHLLPTRYKVTDFTYDKKIINKECFRDPARKIKANREVKQMFQKRFKAGKNKWFFTKLRF</sequence>
<evidence type="ECO:0000313" key="6">
    <source>
        <dbReference type="EMBL" id="KFD50992.1"/>
    </source>
</evidence>
<dbReference type="InterPro" id="IPR001141">
    <property type="entry name" value="Ribosomal_eL27"/>
</dbReference>
<dbReference type="InterPro" id="IPR038655">
    <property type="entry name" value="Ribosomal_eL27_sf"/>
</dbReference>
<evidence type="ECO:0000256" key="1">
    <source>
        <dbReference type="ARBA" id="ARBA00009124"/>
    </source>
</evidence>
<dbReference type="EMBL" id="KL363245">
    <property type="protein sequence ID" value="KFD50992.1"/>
    <property type="molecule type" value="Genomic_DNA"/>
</dbReference>
<dbReference type="PANTHER" id="PTHR10497">
    <property type="entry name" value="60S RIBOSOMAL PROTEIN L27"/>
    <property type="match status" value="1"/>
</dbReference>
<evidence type="ECO:0000256" key="3">
    <source>
        <dbReference type="ARBA" id="ARBA00023274"/>
    </source>
</evidence>
<dbReference type="InterPro" id="IPR041991">
    <property type="entry name" value="Ribosomal_eL27_KOW"/>
</dbReference>
<organism evidence="7">
    <name type="scientific">Trichuris suis</name>
    <name type="common">pig whipworm</name>
    <dbReference type="NCBI Taxonomy" id="68888"/>
    <lineage>
        <taxon>Eukaryota</taxon>
        <taxon>Metazoa</taxon>
        <taxon>Ecdysozoa</taxon>
        <taxon>Nematoda</taxon>
        <taxon>Enoplea</taxon>
        <taxon>Dorylaimia</taxon>
        <taxon>Trichinellida</taxon>
        <taxon>Trichuridae</taxon>
        <taxon>Trichuris</taxon>
    </lineage>
</organism>
<accession>A0A085NR26</accession>
<dbReference type="GO" id="GO:0005840">
    <property type="term" value="C:ribosome"/>
    <property type="evidence" value="ECO:0007669"/>
    <property type="project" value="UniProtKB-KW"/>
</dbReference>
<dbReference type="Proteomes" id="UP000030764">
    <property type="component" value="Unassembled WGS sequence"/>
</dbReference>
<dbReference type="GO" id="GO:1990904">
    <property type="term" value="C:ribonucleoprotein complex"/>
    <property type="evidence" value="ECO:0007669"/>
    <property type="project" value="UniProtKB-KW"/>
</dbReference>
<evidence type="ECO:0000259" key="5">
    <source>
        <dbReference type="Pfam" id="PF00467"/>
    </source>
</evidence>
<proteinExistence type="inferred from homology"/>
<dbReference type="SUPFAM" id="SSF50104">
    <property type="entry name" value="Translation proteins SH3-like domain"/>
    <property type="match status" value="1"/>
</dbReference>
<dbReference type="Proteomes" id="UP000030758">
    <property type="component" value="Unassembled WGS sequence"/>
</dbReference>
<keyword evidence="2 4" id="KW-0689">Ribosomal protein</keyword>
<dbReference type="FunFam" id="2.30.30.770:FF:000001">
    <property type="entry name" value="60S ribosomal protein L27"/>
    <property type="match status" value="1"/>
</dbReference>
<dbReference type="GO" id="GO:0006412">
    <property type="term" value="P:translation"/>
    <property type="evidence" value="ECO:0007669"/>
    <property type="project" value="InterPro"/>
</dbReference>
<evidence type="ECO:0000313" key="7">
    <source>
        <dbReference type="EMBL" id="KFD71922.1"/>
    </source>
</evidence>
<gene>
    <name evidence="6" type="ORF">M513_08175</name>
    <name evidence="7" type="ORF">M514_08175</name>
</gene>
<keyword evidence="3 4" id="KW-0687">Ribonucleoprotein</keyword>
<reference evidence="7 8" key="1">
    <citation type="journal article" date="2014" name="Nat. Genet.">
        <title>Genome and transcriptome of the porcine whipworm Trichuris suis.</title>
        <authorList>
            <person name="Jex A.R."/>
            <person name="Nejsum P."/>
            <person name="Schwarz E.M."/>
            <person name="Hu L."/>
            <person name="Young N.D."/>
            <person name="Hall R.S."/>
            <person name="Korhonen P.K."/>
            <person name="Liao S."/>
            <person name="Thamsborg S."/>
            <person name="Xia J."/>
            <person name="Xu P."/>
            <person name="Wang S."/>
            <person name="Scheerlinck J.P."/>
            <person name="Hofmann A."/>
            <person name="Sternberg P.W."/>
            <person name="Wang J."/>
            <person name="Gasser R.B."/>
        </authorList>
    </citation>
    <scope>NUCLEOTIDE SEQUENCE [LARGE SCALE GENOMIC DNA]</scope>
    <source>
        <strain evidence="7">DCEP-RM93F</strain>
        <strain evidence="6">DCEP-RM93M</strain>
    </source>
</reference>
<dbReference type="GO" id="GO:0003735">
    <property type="term" value="F:structural constituent of ribosome"/>
    <property type="evidence" value="ECO:0007669"/>
    <property type="project" value="InterPro"/>
</dbReference>
<dbReference type="OrthoDB" id="2365484at2759"/>
<dbReference type="CDD" id="cd06090">
    <property type="entry name" value="KOW_RPL27"/>
    <property type="match status" value="1"/>
</dbReference>
<dbReference type="AlphaFoldDB" id="A0A085NR26"/>
<comment type="similarity">
    <text evidence="1 4">Belongs to the eukaryotic ribosomal protein eL27 family.</text>
</comment>
<feature type="domain" description="KOW" evidence="5">
    <location>
        <begin position="10"/>
        <end position="31"/>
    </location>
</feature>
<dbReference type="Pfam" id="PF01777">
    <property type="entry name" value="Ribosomal_L27e"/>
    <property type="match status" value="1"/>
</dbReference>